<protein>
    <submittedName>
        <fullName evidence="1">Uncharacterized protein</fullName>
    </submittedName>
</protein>
<evidence type="ECO:0000313" key="1">
    <source>
        <dbReference type="EMBL" id="PIL26628.1"/>
    </source>
</evidence>
<proteinExistence type="predicted"/>
<name>A0A2G8RZ84_9APHY</name>
<dbReference type="AlphaFoldDB" id="A0A2G8RZ84"/>
<evidence type="ECO:0000313" key="2">
    <source>
        <dbReference type="Proteomes" id="UP000230002"/>
    </source>
</evidence>
<reference evidence="1 2" key="1">
    <citation type="journal article" date="2015" name="Sci. Rep.">
        <title>Chromosome-level genome map provides insights into diverse defense mechanisms in the medicinal fungus Ganoderma sinense.</title>
        <authorList>
            <person name="Zhu Y."/>
            <person name="Xu J."/>
            <person name="Sun C."/>
            <person name="Zhou S."/>
            <person name="Xu H."/>
            <person name="Nelson D.R."/>
            <person name="Qian J."/>
            <person name="Song J."/>
            <person name="Luo H."/>
            <person name="Xiang L."/>
            <person name="Li Y."/>
            <person name="Xu Z."/>
            <person name="Ji A."/>
            <person name="Wang L."/>
            <person name="Lu S."/>
            <person name="Hayward A."/>
            <person name="Sun W."/>
            <person name="Li X."/>
            <person name="Schwartz D.C."/>
            <person name="Wang Y."/>
            <person name="Chen S."/>
        </authorList>
    </citation>
    <scope>NUCLEOTIDE SEQUENCE [LARGE SCALE GENOMIC DNA]</scope>
    <source>
        <strain evidence="1 2">ZZ0214-1</strain>
    </source>
</reference>
<dbReference type="Proteomes" id="UP000230002">
    <property type="component" value="Unassembled WGS sequence"/>
</dbReference>
<gene>
    <name evidence="1" type="ORF">GSI_11294</name>
</gene>
<comment type="caution">
    <text evidence="1">The sequence shown here is derived from an EMBL/GenBank/DDBJ whole genome shotgun (WGS) entry which is preliminary data.</text>
</comment>
<sequence length="216" mass="23622">MSVKWGSTGSLTHLNLLYSGSMEILENSSKYLEVGRTQPVPCPISLASHRREHHHALAPDIDTPSGLVHGQPLFDAPSEYFGTFTNAAVLAPRRGHRLTASDRPRTAHGPGWPHVSYIHLNWSMHDSATDLTTAACPPATFVPFTRRRLELRTLVPTCVDAGALVPADVVPRWWKRSRLQHLRPHRARGVVGAGSARRQATCVPVPAVPRAAHVAS</sequence>
<accession>A0A2G8RZ84</accession>
<keyword evidence="2" id="KW-1185">Reference proteome</keyword>
<dbReference type="EMBL" id="AYKW01000043">
    <property type="protein sequence ID" value="PIL26628.1"/>
    <property type="molecule type" value="Genomic_DNA"/>
</dbReference>
<organism evidence="1 2">
    <name type="scientific">Ganoderma sinense ZZ0214-1</name>
    <dbReference type="NCBI Taxonomy" id="1077348"/>
    <lineage>
        <taxon>Eukaryota</taxon>
        <taxon>Fungi</taxon>
        <taxon>Dikarya</taxon>
        <taxon>Basidiomycota</taxon>
        <taxon>Agaricomycotina</taxon>
        <taxon>Agaricomycetes</taxon>
        <taxon>Polyporales</taxon>
        <taxon>Polyporaceae</taxon>
        <taxon>Ganoderma</taxon>
    </lineage>
</organism>